<dbReference type="PANTHER" id="PTHR30290">
    <property type="entry name" value="PERIPLASMIC BINDING COMPONENT OF ABC TRANSPORTER"/>
    <property type="match status" value="1"/>
</dbReference>
<gene>
    <name evidence="6" type="ORF">SAMN06296010_0197</name>
</gene>
<organism evidence="6 7">
    <name type="scientific">Agreia pratensis</name>
    <dbReference type="NCBI Taxonomy" id="150121"/>
    <lineage>
        <taxon>Bacteria</taxon>
        <taxon>Bacillati</taxon>
        <taxon>Actinomycetota</taxon>
        <taxon>Actinomycetes</taxon>
        <taxon>Micrococcales</taxon>
        <taxon>Microbacteriaceae</taxon>
        <taxon>Agreia</taxon>
    </lineage>
</organism>
<dbReference type="STRING" id="150121.SAMN06296010_0197"/>
<keyword evidence="3 4" id="KW-0732">Signal</keyword>
<dbReference type="GO" id="GO:1904680">
    <property type="term" value="F:peptide transmembrane transporter activity"/>
    <property type="evidence" value="ECO:0007669"/>
    <property type="project" value="TreeGrafter"/>
</dbReference>
<evidence type="ECO:0000313" key="7">
    <source>
        <dbReference type="Proteomes" id="UP000193244"/>
    </source>
</evidence>
<dbReference type="Proteomes" id="UP000193244">
    <property type="component" value="Unassembled WGS sequence"/>
</dbReference>
<comment type="similarity">
    <text evidence="1">Belongs to the bacterial solute-binding protein 5 family.</text>
</comment>
<dbReference type="GO" id="GO:0043190">
    <property type="term" value="C:ATP-binding cassette (ABC) transporter complex"/>
    <property type="evidence" value="ECO:0007669"/>
    <property type="project" value="InterPro"/>
</dbReference>
<dbReference type="RefSeq" id="WP_085482092.1">
    <property type="nucleotide sequence ID" value="NZ_FXAY01000001.1"/>
</dbReference>
<dbReference type="Gene3D" id="3.40.190.10">
    <property type="entry name" value="Periplasmic binding protein-like II"/>
    <property type="match status" value="1"/>
</dbReference>
<keyword evidence="2" id="KW-0813">Transport</keyword>
<dbReference type="AlphaFoldDB" id="A0A1X7I6A6"/>
<evidence type="ECO:0000256" key="1">
    <source>
        <dbReference type="ARBA" id="ARBA00005695"/>
    </source>
</evidence>
<feature type="signal peptide" evidence="4">
    <location>
        <begin position="1"/>
        <end position="28"/>
    </location>
</feature>
<dbReference type="EMBL" id="FXAY01000001">
    <property type="protein sequence ID" value="SMG10037.1"/>
    <property type="molecule type" value="Genomic_DNA"/>
</dbReference>
<dbReference type="SUPFAM" id="SSF53850">
    <property type="entry name" value="Periplasmic binding protein-like II"/>
    <property type="match status" value="1"/>
</dbReference>
<dbReference type="InterPro" id="IPR039424">
    <property type="entry name" value="SBP_5"/>
</dbReference>
<dbReference type="PROSITE" id="PS51257">
    <property type="entry name" value="PROKAR_LIPOPROTEIN"/>
    <property type="match status" value="1"/>
</dbReference>
<dbReference type="Gene3D" id="3.10.105.10">
    <property type="entry name" value="Dipeptide-binding Protein, Domain 3"/>
    <property type="match status" value="1"/>
</dbReference>
<feature type="chain" id="PRO_5038508472" evidence="4">
    <location>
        <begin position="29"/>
        <end position="509"/>
    </location>
</feature>
<dbReference type="GO" id="GO:0042597">
    <property type="term" value="C:periplasmic space"/>
    <property type="evidence" value="ECO:0007669"/>
    <property type="project" value="UniProtKB-ARBA"/>
</dbReference>
<evidence type="ECO:0000256" key="4">
    <source>
        <dbReference type="SAM" id="SignalP"/>
    </source>
</evidence>
<evidence type="ECO:0000259" key="5">
    <source>
        <dbReference type="Pfam" id="PF00496"/>
    </source>
</evidence>
<dbReference type="OrthoDB" id="9764591at2"/>
<evidence type="ECO:0000256" key="2">
    <source>
        <dbReference type="ARBA" id="ARBA00022448"/>
    </source>
</evidence>
<evidence type="ECO:0000313" key="6">
    <source>
        <dbReference type="EMBL" id="SMG10037.1"/>
    </source>
</evidence>
<feature type="domain" description="Solute-binding protein family 5" evidence="5">
    <location>
        <begin position="80"/>
        <end position="420"/>
    </location>
</feature>
<dbReference type="InterPro" id="IPR030678">
    <property type="entry name" value="Peptide/Ni-bd"/>
</dbReference>
<dbReference type="GO" id="GO:0015833">
    <property type="term" value="P:peptide transport"/>
    <property type="evidence" value="ECO:0007669"/>
    <property type="project" value="TreeGrafter"/>
</dbReference>
<dbReference type="PIRSF" id="PIRSF002741">
    <property type="entry name" value="MppA"/>
    <property type="match status" value="1"/>
</dbReference>
<proteinExistence type="inferred from homology"/>
<dbReference type="Pfam" id="PF00496">
    <property type="entry name" value="SBP_bac_5"/>
    <property type="match status" value="1"/>
</dbReference>
<protein>
    <submittedName>
        <fullName evidence="6">Peptide/nickel transport system substrate-binding protein</fullName>
    </submittedName>
</protein>
<evidence type="ECO:0000256" key="3">
    <source>
        <dbReference type="ARBA" id="ARBA00022729"/>
    </source>
</evidence>
<reference evidence="7" key="1">
    <citation type="submission" date="2017-04" db="EMBL/GenBank/DDBJ databases">
        <authorList>
            <person name="Varghese N."/>
            <person name="Submissions S."/>
        </authorList>
    </citation>
    <scope>NUCLEOTIDE SEQUENCE [LARGE SCALE GENOMIC DNA]</scope>
    <source>
        <strain evidence="7">VKM Ac-2510</strain>
    </source>
</reference>
<name>A0A1X7I6A6_9MICO</name>
<keyword evidence="7" id="KW-1185">Reference proteome</keyword>
<accession>A0A1X7I6A6</accession>
<dbReference type="InterPro" id="IPR000914">
    <property type="entry name" value="SBP_5_dom"/>
</dbReference>
<sequence>MKRSILGLGALVVAASLMLAGCSAGSPASTDAAASTGGTLTLGATVDATSWDTADAEFGNRLQYMQPVYDSLLHIDSKLEITPWLASAFSYNDDNTRLTLTLRDDVTFTDGEAFNADAVKANLDHFATGTGQNSITLASVSSVEVTSPTEVVLVLKAPDPALLRNLALVSGMMASPAQLSTGSLKTTPVGSGPYVLDTAATVTGSQYTYKRNADYWNAEAFPYDSIVIKPLSDLTARLNALKAGEIDAASADAKSMAEAQASGLTVGKMLGDWQGLFIVDRAGAKVPALADERVRQALNYAIDGDAILKSIRLGEGESTTQIFNPSSQAYDKSLDDAYPYDPAKAKKLLAEAGYADGFDLVLPDLAGFSDVTTITVQSLKDVGIRVTTEPVSADQTISRLISGEFPVFVFSWGSSNSWQDTIKLLTPTAPWNMMKNQDPELDSLIAAAQSSTGADADAAFQKLSAFVVDKAWFAPWYVQNNIYLSSAKTTVTMQPQNVVPYIWNYAPAS</sequence>
<dbReference type="PANTHER" id="PTHR30290:SF9">
    <property type="entry name" value="OLIGOPEPTIDE-BINDING PROTEIN APPA"/>
    <property type="match status" value="1"/>
</dbReference>